<keyword evidence="3 6" id="KW-0479">Metal-binding</keyword>
<evidence type="ECO:0000313" key="10">
    <source>
        <dbReference type="Proteomes" id="UP000026249"/>
    </source>
</evidence>
<evidence type="ECO:0000256" key="4">
    <source>
        <dbReference type="ARBA" id="ARBA00022982"/>
    </source>
</evidence>
<dbReference type="PRINTS" id="PR00607">
    <property type="entry name" value="CYTCHROMECIE"/>
</dbReference>
<keyword evidence="10" id="KW-1185">Reference proteome</keyword>
<keyword evidence="4" id="KW-0249">Electron transport</keyword>
<dbReference type="InterPro" id="IPR036909">
    <property type="entry name" value="Cyt_c-like_dom_sf"/>
</dbReference>
<keyword evidence="5 6" id="KW-0408">Iron</keyword>
<evidence type="ECO:0000313" key="9">
    <source>
        <dbReference type="EMBL" id="KAJ54418.1"/>
    </source>
</evidence>
<proteinExistence type="predicted"/>
<organism evidence="9 10">
    <name type="scientific">Actibacterium mucosum KCTC 23349</name>
    <dbReference type="NCBI Taxonomy" id="1454373"/>
    <lineage>
        <taxon>Bacteria</taxon>
        <taxon>Pseudomonadati</taxon>
        <taxon>Pseudomonadota</taxon>
        <taxon>Alphaproteobacteria</taxon>
        <taxon>Rhodobacterales</taxon>
        <taxon>Roseobacteraceae</taxon>
        <taxon>Actibacterium</taxon>
    </lineage>
</organism>
<dbReference type="SUPFAM" id="SSF46626">
    <property type="entry name" value="Cytochrome c"/>
    <property type="match status" value="1"/>
</dbReference>
<evidence type="ECO:0000259" key="8">
    <source>
        <dbReference type="PROSITE" id="PS51007"/>
    </source>
</evidence>
<dbReference type="STRING" id="1454373.ACMU_18495"/>
<dbReference type="Gene3D" id="1.10.760.10">
    <property type="entry name" value="Cytochrome c-like domain"/>
    <property type="match status" value="1"/>
</dbReference>
<gene>
    <name evidence="9" type="ORF">ACMU_18495</name>
</gene>
<keyword evidence="2 6" id="KW-0349">Heme</keyword>
<dbReference type="Pfam" id="PF13442">
    <property type="entry name" value="Cytochrome_CBB3"/>
    <property type="match status" value="1"/>
</dbReference>
<protein>
    <recommendedName>
        <fullName evidence="8">Cytochrome c domain-containing protein</fullName>
    </recommendedName>
</protein>
<comment type="caution">
    <text evidence="9">The sequence shown here is derived from an EMBL/GenBank/DDBJ whole genome shotgun (WGS) entry which is preliminary data.</text>
</comment>
<evidence type="ECO:0000256" key="7">
    <source>
        <dbReference type="SAM" id="SignalP"/>
    </source>
</evidence>
<evidence type="ECO:0000256" key="5">
    <source>
        <dbReference type="ARBA" id="ARBA00023004"/>
    </source>
</evidence>
<evidence type="ECO:0000256" key="1">
    <source>
        <dbReference type="ARBA" id="ARBA00022448"/>
    </source>
</evidence>
<dbReference type="Proteomes" id="UP000026249">
    <property type="component" value="Unassembled WGS sequence"/>
</dbReference>
<dbReference type="GO" id="GO:0009055">
    <property type="term" value="F:electron transfer activity"/>
    <property type="evidence" value="ECO:0007669"/>
    <property type="project" value="InterPro"/>
</dbReference>
<keyword evidence="1" id="KW-0813">Transport</keyword>
<dbReference type="InterPro" id="IPR002323">
    <property type="entry name" value="Cyt_CIE"/>
</dbReference>
<dbReference type="AlphaFoldDB" id="A0A037ZFQ8"/>
<dbReference type="GO" id="GO:0020037">
    <property type="term" value="F:heme binding"/>
    <property type="evidence" value="ECO:0007669"/>
    <property type="project" value="InterPro"/>
</dbReference>
<evidence type="ECO:0000256" key="3">
    <source>
        <dbReference type="ARBA" id="ARBA00022723"/>
    </source>
</evidence>
<accession>A0A037ZFQ8</accession>
<evidence type="ECO:0000256" key="6">
    <source>
        <dbReference type="PROSITE-ProRule" id="PRU00433"/>
    </source>
</evidence>
<dbReference type="EMBL" id="JFKE01000008">
    <property type="protein sequence ID" value="KAJ54418.1"/>
    <property type="molecule type" value="Genomic_DNA"/>
</dbReference>
<dbReference type="OrthoDB" id="9814708at2"/>
<dbReference type="PROSITE" id="PS51007">
    <property type="entry name" value="CYTC"/>
    <property type="match status" value="1"/>
</dbReference>
<sequence>MMRALLMAGMILTPMAAMADGLNGFVTRDRLPEPPLPVLVQGALVWEGTCQNCHGGNKLTGAPKVTSEKDWAPRIAKGINTLNTHAIDGFIGPKYTQMPAKGGNPDLSDDDVRAAVAFMVWVSGGQDAALAWAQETQTNSETE</sequence>
<evidence type="ECO:0000256" key="2">
    <source>
        <dbReference type="ARBA" id="ARBA00022617"/>
    </source>
</evidence>
<name>A0A037ZFQ8_9RHOB</name>
<reference evidence="9 10" key="1">
    <citation type="submission" date="2014-03" db="EMBL/GenBank/DDBJ databases">
        <title>Draft Genome Sequence of Actibacterium mucosum KCTC 23349, a Marine Alphaproteobacterium with Complex Ionic Requirements Isolated from Mediterranean Seawater at Malvarrosa Beach, Valencia, Spain.</title>
        <authorList>
            <person name="Arahal D.R."/>
            <person name="Shao Z."/>
            <person name="Lai Q."/>
            <person name="Pujalte M.J."/>
        </authorList>
    </citation>
    <scope>NUCLEOTIDE SEQUENCE [LARGE SCALE GENOMIC DNA]</scope>
    <source>
        <strain evidence="9 10">KCTC 23349</strain>
    </source>
</reference>
<dbReference type="PANTHER" id="PTHR40942:SF4">
    <property type="entry name" value="CYTOCHROME C5"/>
    <property type="match status" value="1"/>
</dbReference>
<feature type="domain" description="Cytochrome c" evidence="8">
    <location>
        <begin position="37"/>
        <end position="123"/>
    </location>
</feature>
<feature type="signal peptide" evidence="7">
    <location>
        <begin position="1"/>
        <end position="19"/>
    </location>
</feature>
<dbReference type="GO" id="GO:0005506">
    <property type="term" value="F:iron ion binding"/>
    <property type="evidence" value="ECO:0007669"/>
    <property type="project" value="InterPro"/>
</dbReference>
<feature type="chain" id="PRO_5001559446" description="Cytochrome c domain-containing protein" evidence="7">
    <location>
        <begin position="20"/>
        <end position="143"/>
    </location>
</feature>
<dbReference type="InterPro" id="IPR009056">
    <property type="entry name" value="Cyt_c-like_dom"/>
</dbReference>
<keyword evidence="7" id="KW-0732">Signal</keyword>
<dbReference type="PANTHER" id="PTHR40942">
    <property type="match status" value="1"/>
</dbReference>